<feature type="compositionally biased region" description="Polar residues" evidence="2">
    <location>
        <begin position="1202"/>
        <end position="1220"/>
    </location>
</feature>
<dbReference type="SMART" id="SM00212">
    <property type="entry name" value="UBCc"/>
    <property type="match status" value="1"/>
</dbReference>
<dbReference type="Gene3D" id="2.130.10.10">
    <property type="entry name" value="YVTN repeat-like/Quinoprotein amine dehydrogenase"/>
    <property type="match status" value="2"/>
</dbReference>
<name>A0A8H4P6K7_9HYPO</name>
<accession>A0A8H4P6K7</accession>
<reference evidence="4 5" key="1">
    <citation type="submission" date="2020-01" db="EMBL/GenBank/DDBJ databases">
        <title>Identification and distribution of gene clusters putatively required for synthesis of sphingolipid metabolism inhibitors in phylogenetically diverse species of the filamentous fungus Fusarium.</title>
        <authorList>
            <person name="Kim H.-S."/>
            <person name="Busman M."/>
            <person name="Brown D.W."/>
            <person name="Divon H."/>
            <person name="Uhlig S."/>
            <person name="Proctor R.H."/>
        </authorList>
    </citation>
    <scope>NUCLEOTIDE SEQUENCE [LARGE SCALE GENOMIC DNA]</scope>
    <source>
        <strain evidence="4 5">NRRL 20459</strain>
    </source>
</reference>
<dbReference type="PROSITE" id="PS50127">
    <property type="entry name" value="UBC_2"/>
    <property type="match status" value="1"/>
</dbReference>
<protein>
    <submittedName>
        <fullName evidence="4">NACHT and WD domain-containing</fullName>
    </submittedName>
</protein>
<dbReference type="Pfam" id="PF00179">
    <property type="entry name" value="UQ_con"/>
    <property type="match status" value="1"/>
</dbReference>
<dbReference type="InterPro" id="IPR015943">
    <property type="entry name" value="WD40/YVTN_repeat-like_dom_sf"/>
</dbReference>
<evidence type="ECO:0000256" key="1">
    <source>
        <dbReference type="ARBA" id="ARBA00022737"/>
    </source>
</evidence>
<evidence type="ECO:0000259" key="3">
    <source>
        <dbReference type="PROSITE" id="PS50127"/>
    </source>
</evidence>
<dbReference type="PANTHER" id="PTHR10039">
    <property type="entry name" value="AMELOGENIN"/>
    <property type="match status" value="1"/>
</dbReference>
<dbReference type="SMART" id="SM00320">
    <property type="entry name" value="WD40"/>
    <property type="match status" value="4"/>
</dbReference>
<dbReference type="InterPro" id="IPR056884">
    <property type="entry name" value="NPHP3-like_N"/>
</dbReference>
<dbReference type="Pfam" id="PF24883">
    <property type="entry name" value="NPHP3_N"/>
    <property type="match status" value="1"/>
</dbReference>
<dbReference type="EMBL" id="JAADYS010002210">
    <property type="protein sequence ID" value="KAF4459258.1"/>
    <property type="molecule type" value="Genomic_DNA"/>
</dbReference>
<dbReference type="InterPro" id="IPR027417">
    <property type="entry name" value="P-loop_NTPase"/>
</dbReference>
<feature type="domain" description="UBC core" evidence="3">
    <location>
        <begin position="1247"/>
        <end position="1400"/>
    </location>
</feature>
<dbReference type="SUPFAM" id="SSF69322">
    <property type="entry name" value="Tricorn protease domain 2"/>
    <property type="match status" value="1"/>
</dbReference>
<dbReference type="PANTHER" id="PTHR10039:SF16">
    <property type="entry name" value="GPI INOSITOL-DEACYLASE"/>
    <property type="match status" value="1"/>
</dbReference>
<evidence type="ECO:0000256" key="2">
    <source>
        <dbReference type="SAM" id="MobiDB-lite"/>
    </source>
</evidence>
<dbReference type="InterPro" id="IPR054471">
    <property type="entry name" value="GPIID_WHD"/>
</dbReference>
<dbReference type="Pfam" id="PF22939">
    <property type="entry name" value="WHD_GPIID"/>
    <property type="match status" value="1"/>
</dbReference>
<comment type="caution">
    <text evidence="4">The sequence shown here is derived from an EMBL/GenBank/DDBJ whole genome shotgun (WGS) entry which is preliminary data.</text>
</comment>
<dbReference type="FunFam" id="3.10.110.10:FF:000072">
    <property type="entry name" value="Ubiquitin-conjugating enzyme E2 W"/>
    <property type="match status" value="1"/>
</dbReference>
<organism evidence="4 5">
    <name type="scientific">Fusarium albosuccineum</name>
    <dbReference type="NCBI Taxonomy" id="1237068"/>
    <lineage>
        <taxon>Eukaryota</taxon>
        <taxon>Fungi</taxon>
        <taxon>Dikarya</taxon>
        <taxon>Ascomycota</taxon>
        <taxon>Pezizomycotina</taxon>
        <taxon>Sordariomycetes</taxon>
        <taxon>Hypocreomycetidae</taxon>
        <taxon>Hypocreales</taxon>
        <taxon>Nectriaceae</taxon>
        <taxon>Fusarium</taxon>
        <taxon>Fusarium decemcellulare species complex</taxon>
    </lineage>
</organism>
<dbReference type="SUPFAM" id="SSF52540">
    <property type="entry name" value="P-loop containing nucleoside triphosphate hydrolases"/>
    <property type="match status" value="1"/>
</dbReference>
<gene>
    <name evidence="4" type="ORF">FALBO_13990</name>
</gene>
<keyword evidence="5" id="KW-1185">Reference proteome</keyword>
<sequence>MWLMGQAGAGKSVICGQVITYLRSQNTHCSIHFFKAGKASSQTIASCLASLAYQMARQDELVLERVLKLEEEKVTWDAQDDRIVWRKLFLDGIFKMPLESSHFWIIDGLDECSDASGLFKFLLGLPSGLRVLVSSRSTPEIDRGVSSIQPLVDIHYLSNAETVSDMRAVIESRLHSLSCDHAAELASRVLRNSSGSFLWVRLVLQELDTAFTDCDIEAIFEQVPGDLSEMYHRILKTIAADERRAKLAKAILRWVSLAVRPLLVDELCHGVQLDLNEKVHNIEHAITATCGQLVIVDQSHRVQLVHETVRSFLLKLDDDSEFSVSFDQDNDRVAHICLSCLDNSFKPQSLHYSGDTKGTTLLEYAADAFSYHLCRSSARNDTTFVGLAAFLENDILRWVEYVAASGNLNPLARAAADIGNYLGKRALNTSSDISLQRLQTLQEDMRRLVTKFPRPLLECPSAIHNIIPSFCPMDSEIFKTFGTQEDKLSVMGWREKTWNDYAMCVNHNSEKDPRLASNDEYFVLCSKTGHMFVYDAVSLLIVHELQHPGPISLLKFVTSDGRLVSAGNTDVIVWHVATARILHRSEIPQSPPQDVLLHRSLLTICLSNGKLIFRDLGMDHQETIDLFYLGTGLEALDSGWQFVLSTQEIGLLAFTLGRGNLHVVDFGSMKVLATRSADDNAVSAMAFHPDPKTRILTAAHDSGLLVMYDAETLCPLTIRRLSRTTCLSWSSDGQQLVTGNGYGYVHVFDFSSRYTPTVTHVYSLNAYHEKIVAVFSSHGGQRLLSLDEAGCKIWNPSALRRRPKTEDTRITCMAVLEHQRAVICGDNRGQVIAYSMVDGSKLVTLYQHHTPVAQIYATLAGDRTLVCIVDDHGQILVAETKHGVERWAKSTVIFDQSMGTTIRKVIFGSLGKSLLVQSFDFFQVWDLESLKIIKGETLKMSQDGVALVDLLNEDAFLVLGGSTIRRFCWRSFQEISSLGFKKPGGQLALSNSVCQNKEWVVHLYRDCCSPTILSVVCTDVSQTRPCADDSDTGSMELPICYPLLQQPLAIVGSELVFLDRDLWVCSLELNTFSTTRMAKRHFFVPSDWWQEGMRLVCAVTTCGDFAFSHKNGVTVIRGGLDLAEVVALNATAKVGAERMRLVNAGAEVWKPGQASCSLAQPLGADYVLPSAGLDAAAPSTGMYLGGSAANGPSLACQCSTEACPTTNPPSHLQPATSSPSTLPPGRFNQHPRLGSRLPQGQVMAGATRDRRLVKELGKIHKDGLPPGIKLIERDDSVAGDWFLDIQVLDENPLYKDQVYRLKFHFPKMYPIEPPEVTFDKRSDRPIPMHPHIYSNGIICLDLLGQQGWSPVQSVQSVCMSIQSMLTSNDKNERPPGDEDFVRGNKLRPRDIEFLYHDNSV</sequence>
<dbReference type="OrthoDB" id="406833at2759"/>
<dbReference type="SUPFAM" id="SSF54495">
    <property type="entry name" value="UBC-like"/>
    <property type="match status" value="1"/>
</dbReference>
<dbReference type="Proteomes" id="UP000554235">
    <property type="component" value="Unassembled WGS sequence"/>
</dbReference>
<dbReference type="Gene3D" id="3.10.110.10">
    <property type="entry name" value="Ubiquitin Conjugating Enzyme"/>
    <property type="match status" value="1"/>
</dbReference>
<dbReference type="SUPFAM" id="SSF50998">
    <property type="entry name" value="Quinoprotein alcohol dehydrogenase-like"/>
    <property type="match status" value="1"/>
</dbReference>
<dbReference type="InterPro" id="IPR000608">
    <property type="entry name" value="UBC"/>
</dbReference>
<feature type="region of interest" description="Disordered" evidence="2">
    <location>
        <begin position="1202"/>
        <end position="1246"/>
    </location>
</feature>
<keyword evidence="1" id="KW-0677">Repeat</keyword>
<evidence type="ECO:0000313" key="5">
    <source>
        <dbReference type="Proteomes" id="UP000554235"/>
    </source>
</evidence>
<dbReference type="CDD" id="cd23808">
    <property type="entry name" value="UBCc_UBE2W"/>
    <property type="match status" value="1"/>
</dbReference>
<dbReference type="InterPro" id="IPR011047">
    <property type="entry name" value="Quinoprotein_ADH-like_sf"/>
</dbReference>
<dbReference type="InterPro" id="IPR016135">
    <property type="entry name" value="UBQ-conjugating_enzyme/RWD"/>
</dbReference>
<proteinExistence type="predicted"/>
<dbReference type="InterPro" id="IPR001680">
    <property type="entry name" value="WD40_rpt"/>
</dbReference>
<evidence type="ECO:0000313" key="4">
    <source>
        <dbReference type="EMBL" id="KAF4459258.1"/>
    </source>
</evidence>